<dbReference type="EMBL" id="RPBY01000004">
    <property type="protein sequence ID" value="NCH88158.1"/>
    <property type="molecule type" value="Genomic_DNA"/>
</dbReference>
<evidence type="ECO:0000259" key="2">
    <source>
        <dbReference type="Pfam" id="PF06791"/>
    </source>
</evidence>
<dbReference type="InterPro" id="IPR006431">
    <property type="entry name" value="Phage_tape_meas_C"/>
</dbReference>
<evidence type="ECO:0000256" key="1">
    <source>
        <dbReference type="SAM" id="MobiDB-lite"/>
    </source>
</evidence>
<organism evidence="4 5">
    <name type="scientific">Cronobacter dublinensis</name>
    <dbReference type="NCBI Taxonomy" id="413497"/>
    <lineage>
        <taxon>Bacteria</taxon>
        <taxon>Pseudomonadati</taxon>
        <taxon>Pseudomonadota</taxon>
        <taxon>Gammaproteobacteria</taxon>
        <taxon>Enterobacterales</taxon>
        <taxon>Enterobacteriaceae</taxon>
        <taxon>Cronobacter</taxon>
    </lineage>
</organism>
<evidence type="ECO:0000313" key="5">
    <source>
        <dbReference type="Proteomes" id="UP000778262"/>
    </source>
</evidence>
<feature type="domain" description="Bacteriophage tail tape measure C-terminal" evidence="3">
    <location>
        <begin position="686"/>
        <end position="759"/>
    </location>
</feature>
<feature type="region of interest" description="Disordered" evidence="1">
    <location>
        <begin position="627"/>
        <end position="667"/>
    </location>
</feature>
<name>A0A9Q4T735_9ENTR</name>
<dbReference type="Pfam" id="PF09718">
    <property type="entry name" value="Tape_meas_lam_C"/>
    <property type="match status" value="1"/>
</dbReference>
<protein>
    <submittedName>
        <fullName evidence="4">Phage tail tape measure protein</fullName>
    </submittedName>
</protein>
<sequence>MSDIATISLRVNTSDLERGNRALDDFQQTAGGAAKKADDLNSSFRAGAESQKKSSASLREQKQELQALLNKISPVNKALDELDTIQQNLAGFRGKSLLSLEQYERYNEILETTRTKLLETQEAETAEGRARLEQARAAQRAAATAQSFVASLEEQVNAIGKTRTELLELKAAQLGVSQQTAPLIARLREQDEAWKKGAISAGQYQQAMRMLPMQITDVVTSLASGMPIWMVAIQQGGQIKDSFGGIAGALRALMTFVTPLNVAIGAAAAVFGTLTYSVIKANDEFVKIRESIEKTTGLSGDFADKVASSVQHLADVSGQSADDIAKAYITTKDSASDAIGKLIDVGMNYEQAAAKVKEYKDASNFTALNNIIADHQQKVAALGDTWLDVAAKKAKGLAIGTLAFSTGAISDIQMRQDEIKGASVRQRALQTQKDMQEALKASSKHIKAITDETEKQFYSTNRIANAQRELNQLLENQKTLAGTGNEAAQKQAQYLIDQKRKEIKQLQDLENKKDKPKGSGTIERSSDNAQRDLLALQTELDVLQKHRQANDVISQQRRSLWKTESEIAILTKKAQEEGLSQQEQITLAADKQTLAYRQQLAALGDKVEQQKKLNQLEQQAARLAEQQAAKRAEIQSKMDGKSSREAGRDAERDRIKTTYGDNPEARNRALRELEATYQKEDKLRDDWRAGAKVAWADYEDSATNTFQQVYDFSQNTFTGMTSFLVDFVTTGKASFNDFLSDVLKGLAQMLVKMAEVQAMKSAMGALKGTAIGEFFGFATGGYTGPGGKYEPKGIVHGGEFVFTKEATERIGVNNLYAMMNGAPGYADGGYVGKAPRAGLTSSGNTVAVQTSVTINQSGGNDNQQRQNSAAVQRAYEQTINESIRAGILKETRPGGIIWNATKAR</sequence>
<gene>
    <name evidence="4" type="ORF">EHJ13_12030</name>
</gene>
<dbReference type="NCBIfam" id="TIGR01541">
    <property type="entry name" value="tape_meas_lam_C"/>
    <property type="match status" value="1"/>
</dbReference>
<dbReference type="RefSeq" id="WP_161590966.1">
    <property type="nucleotide sequence ID" value="NZ_RPBY01000004.1"/>
</dbReference>
<dbReference type="InterPro" id="IPR009628">
    <property type="entry name" value="Phage_tape_measure_N"/>
</dbReference>
<reference evidence="4" key="1">
    <citation type="submission" date="2018-11" db="EMBL/GenBank/DDBJ databases">
        <title>Genomics analysis of Putative Virulence Factors on Adhesion and Cytotoxicity for Cronobacter spp.</title>
        <authorList>
            <person name="Cui J."/>
        </authorList>
    </citation>
    <scope>NUCLEOTIDE SEQUENCE</scope>
    <source>
        <strain evidence="4">SD69</strain>
    </source>
</reference>
<evidence type="ECO:0000259" key="3">
    <source>
        <dbReference type="Pfam" id="PF09718"/>
    </source>
</evidence>
<accession>A0A9Q4T735</accession>
<dbReference type="Proteomes" id="UP000778262">
    <property type="component" value="Unassembled WGS sequence"/>
</dbReference>
<dbReference type="AlphaFoldDB" id="A0A9Q4T735"/>
<comment type="caution">
    <text evidence="4">The sequence shown here is derived from an EMBL/GenBank/DDBJ whole genome shotgun (WGS) entry which is preliminary data.</text>
</comment>
<feature type="domain" description="Bacteriophage tail tape measure N-terminal" evidence="2">
    <location>
        <begin position="194"/>
        <end position="355"/>
    </location>
</feature>
<proteinExistence type="predicted"/>
<dbReference type="Pfam" id="PF06791">
    <property type="entry name" value="TMP_2"/>
    <property type="match status" value="1"/>
</dbReference>
<feature type="compositionally biased region" description="Basic and acidic residues" evidence="1">
    <location>
        <begin position="628"/>
        <end position="656"/>
    </location>
</feature>
<evidence type="ECO:0000313" key="4">
    <source>
        <dbReference type="EMBL" id="NCH88158.1"/>
    </source>
</evidence>
<feature type="compositionally biased region" description="Basic and acidic residues" evidence="1">
    <location>
        <begin position="506"/>
        <end position="517"/>
    </location>
</feature>
<feature type="region of interest" description="Disordered" evidence="1">
    <location>
        <begin position="506"/>
        <end position="529"/>
    </location>
</feature>